<dbReference type="InterPro" id="IPR008811">
    <property type="entry name" value="Glycosyl_hydrolases_36"/>
</dbReference>
<keyword evidence="4" id="KW-0808">Transferase</keyword>
<keyword evidence="3" id="KW-0175">Coiled coil</keyword>
<evidence type="ECO:0000256" key="3">
    <source>
        <dbReference type="SAM" id="Coils"/>
    </source>
</evidence>
<dbReference type="InterPro" id="IPR017853">
    <property type="entry name" value="GH"/>
</dbReference>
<organism evidence="4 5">
    <name type="scientific">Handroanthus impetiginosus</name>
    <dbReference type="NCBI Taxonomy" id="429701"/>
    <lineage>
        <taxon>Eukaryota</taxon>
        <taxon>Viridiplantae</taxon>
        <taxon>Streptophyta</taxon>
        <taxon>Embryophyta</taxon>
        <taxon>Tracheophyta</taxon>
        <taxon>Spermatophyta</taxon>
        <taxon>Magnoliopsida</taxon>
        <taxon>eudicotyledons</taxon>
        <taxon>Gunneridae</taxon>
        <taxon>Pentapetalae</taxon>
        <taxon>asterids</taxon>
        <taxon>lamiids</taxon>
        <taxon>Lamiales</taxon>
        <taxon>Bignoniaceae</taxon>
        <taxon>Crescentiina</taxon>
        <taxon>Tabebuia alliance</taxon>
        <taxon>Handroanthus</taxon>
    </lineage>
</organism>
<feature type="coiled-coil region" evidence="3">
    <location>
        <begin position="258"/>
        <end position="285"/>
    </location>
</feature>
<dbReference type="STRING" id="429701.A0A2G9HDJ8"/>
<keyword evidence="2" id="KW-0119">Carbohydrate metabolism</keyword>
<comment type="caution">
    <text evidence="4">The sequence shown here is derived from an EMBL/GenBank/DDBJ whole genome shotgun (WGS) entry which is preliminary data.</text>
</comment>
<dbReference type="Pfam" id="PF05691">
    <property type="entry name" value="Raffinose_syn"/>
    <property type="match status" value="3"/>
</dbReference>
<evidence type="ECO:0000256" key="1">
    <source>
        <dbReference type="ARBA" id="ARBA00007240"/>
    </source>
</evidence>
<dbReference type="OrthoDB" id="4664297at2759"/>
<protein>
    <submittedName>
        <fullName evidence="4">Galactinol--raffinose galactosyltransferase</fullName>
        <ecNumber evidence="4">2.4.1.67</ecNumber>
    </submittedName>
</protein>
<evidence type="ECO:0000313" key="4">
    <source>
        <dbReference type="EMBL" id="PIN15568.1"/>
    </source>
</evidence>
<reference evidence="5" key="1">
    <citation type="journal article" date="2018" name="Gigascience">
        <title>Genome assembly of the Pink Ipe (Handroanthus impetiginosus, Bignoniaceae), a highly valued, ecologically keystone Neotropical timber forest tree.</title>
        <authorList>
            <person name="Silva-Junior O.B."/>
            <person name="Grattapaglia D."/>
            <person name="Novaes E."/>
            <person name="Collevatti R.G."/>
        </authorList>
    </citation>
    <scope>NUCLEOTIDE SEQUENCE [LARGE SCALE GENOMIC DNA]</scope>
    <source>
        <strain evidence="5">cv. UFG-1</strain>
    </source>
</reference>
<comment type="similarity">
    <text evidence="1">Belongs to the glycosyl hydrolases 36 family.</text>
</comment>
<dbReference type="PANTHER" id="PTHR31268">
    <property type="match status" value="1"/>
</dbReference>
<accession>A0A2G9HDJ8</accession>
<dbReference type="EMBL" id="NKXS01002052">
    <property type="protein sequence ID" value="PIN15568.1"/>
    <property type="molecule type" value="Genomic_DNA"/>
</dbReference>
<evidence type="ECO:0000256" key="2">
    <source>
        <dbReference type="ARBA" id="ARBA00023277"/>
    </source>
</evidence>
<name>A0A2G9HDJ8_9LAMI</name>
<keyword evidence="4" id="KW-0328">Glycosyltransferase</keyword>
<proteinExistence type="inferred from homology"/>
<evidence type="ECO:0000313" key="5">
    <source>
        <dbReference type="Proteomes" id="UP000231279"/>
    </source>
</evidence>
<dbReference type="PANTHER" id="PTHR31268:SF8">
    <property type="entry name" value="GALACTINOL--SUCROSE GALACTOSYLTRANSFERASE 4-RELATED"/>
    <property type="match status" value="1"/>
</dbReference>
<gene>
    <name evidence="4" type="ORF">CDL12_11811</name>
</gene>
<sequence>MLDVPETKSYVATVSIIKGKFRDFVSIFRFKTWWSTEWVGNAGSDIQMETQWIMLDVPEVESYVVIIPIIEGKFRSALHTGSDGHMLICAESGSTHHMSYALLKEACTAVRVHLNTFKLIEEKLVPPLVNKFGRCTWDAFLLTVEPAGIWHGVEEFADGGLSVRFLIINDGWQSINIDGEDPNEDAKNIILPPAQMTARLHRLDERERFRKYKGGSMTGRNRPPYDPKKTKLVIHKAFEVGNAIRASDEAAQSRVTDLSQYEIEIDKLKGELNEMRREVEEEEEKGLSKRHAKSENYGMEAFTKDLRTNFKGLDDIYVWHALAGAWGGIIEGSIGLVDPGQAEDFYYPMHSYLSKVGITGVKVDVMHERRIKGYPSRKYYFLHSTYLLLQYGGAVGAFNCQGAGWDPKERRIKGYPQCYKPLSGSVHMNDIEWDEKNETTEMGEIFSFMPIKKIGNAIKFTPIGLTSMFNSGGTIQDLSYTESIAKIEVKGEGKFLAYSSVAPKKAYMDGAEVVFEWSENGKLILDISWLEEHQGISYITFVF</sequence>
<dbReference type="EC" id="2.4.1.67" evidence="4"/>
<dbReference type="AlphaFoldDB" id="A0A2G9HDJ8"/>
<dbReference type="SUPFAM" id="SSF51445">
    <property type="entry name" value="(Trans)glycosidases"/>
    <property type="match status" value="1"/>
</dbReference>
<dbReference type="Proteomes" id="UP000231279">
    <property type="component" value="Unassembled WGS sequence"/>
</dbReference>
<keyword evidence="5" id="KW-1185">Reference proteome</keyword>
<dbReference type="GO" id="GO:0047268">
    <property type="term" value="F:galactinol-raffinose galactosyltransferase activity"/>
    <property type="evidence" value="ECO:0007669"/>
    <property type="project" value="UniProtKB-EC"/>
</dbReference>